<dbReference type="SUPFAM" id="SSF56327">
    <property type="entry name" value="LDH C-terminal domain-like"/>
    <property type="match status" value="1"/>
</dbReference>
<evidence type="ECO:0000256" key="2">
    <source>
        <dbReference type="ARBA" id="ARBA00016075"/>
    </source>
</evidence>
<dbReference type="PANTHER" id="PTHR11540:SF16">
    <property type="entry name" value="MALATE DEHYDROGENASE, MITOCHONDRIAL"/>
    <property type="match status" value="1"/>
</dbReference>
<evidence type="ECO:0000259" key="8">
    <source>
        <dbReference type="Pfam" id="PF02866"/>
    </source>
</evidence>
<dbReference type="InterPro" id="IPR015955">
    <property type="entry name" value="Lactate_DH/Glyco_Ohase_4_C"/>
</dbReference>
<dbReference type="AlphaFoldDB" id="A0A1B6D2V3"/>
<organism evidence="9">
    <name type="scientific">Clastoptera arizonana</name>
    <name type="common">Arizona spittle bug</name>
    <dbReference type="NCBI Taxonomy" id="38151"/>
    <lineage>
        <taxon>Eukaryota</taxon>
        <taxon>Metazoa</taxon>
        <taxon>Ecdysozoa</taxon>
        <taxon>Arthropoda</taxon>
        <taxon>Hexapoda</taxon>
        <taxon>Insecta</taxon>
        <taxon>Pterygota</taxon>
        <taxon>Neoptera</taxon>
        <taxon>Paraneoptera</taxon>
        <taxon>Hemiptera</taxon>
        <taxon>Auchenorrhyncha</taxon>
        <taxon>Cercopoidea</taxon>
        <taxon>Clastopteridae</taxon>
        <taxon>Clastoptera</taxon>
    </lineage>
</organism>
<keyword evidence="3" id="KW-0816">Tricarboxylic acid cycle</keyword>
<dbReference type="InterPro" id="IPR036291">
    <property type="entry name" value="NAD(P)-bd_dom_sf"/>
</dbReference>
<keyword evidence="5" id="KW-0520">NAD</keyword>
<comment type="similarity">
    <text evidence="6">Belongs to the LDH/MDH superfamily.</text>
</comment>
<name>A0A1B6D2V3_9HEMI</name>
<dbReference type="InterPro" id="IPR022383">
    <property type="entry name" value="Lactate/malate_DH_C"/>
</dbReference>
<dbReference type="Gene3D" id="3.90.110.10">
    <property type="entry name" value="Lactate dehydrogenase/glycoside hydrolase, family 4, C-terminal"/>
    <property type="match status" value="1"/>
</dbReference>
<dbReference type="SUPFAM" id="SSF51735">
    <property type="entry name" value="NAD(P)-binding Rossmann-fold domains"/>
    <property type="match status" value="1"/>
</dbReference>
<dbReference type="Pfam" id="PF02866">
    <property type="entry name" value="Ldh_1_C"/>
    <property type="match status" value="1"/>
</dbReference>
<evidence type="ECO:0000256" key="6">
    <source>
        <dbReference type="RuleBase" id="RU003369"/>
    </source>
</evidence>
<gene>
    <name evidence="9" type="ORF">g.16487</name>
</gene>
<dbReference type="EC" id="1.1.1.37" evidence="1"/>
<dbReference type="GO" id="GO:0006099">
    <property type="term" value="P:tricarboxylic acid cycle"/>
    <property type="evidence" value="ECO:0007669"/>
    <property type="project" value="UniProtKB-KW"/>
</dbReference>
<evidence type="ECO:0000256" key="5">
    <source>
        <dbReference type="ARBA" id="ARBA00023027"/>
    </source>
</evidence>
<evidence type="ECO:0000313" key="9">
    <source>
        <dbReference type="EMBL" id="JAS20014.1"/>
    </source>
</evidence>
<feature type="domain" description="Lactate/malate dehydrogenase C-terminal" evidence="8">
    <location>
        <begin position="164"/>
        <end position="315"/>
    </location>
</feature>
<keyword evidence="4 6" id="KW-0560">Oxidoreductase</keyword>
<proteinExistence type="inferred from homology"/>
<sequence>MAKIGSAIKQCSKLFKVTLCGAGSPLGETMALLLKQSPVIKCLDLYEEKRNISGQVLDLFAIETSCHVRGFFGEHCLPTALANADIVILANSMTKSQSAKKQIEAIGPGTIKVARVIADACPEAIVVVASPPVGSLTVIVSEALMEFGCYNYTKVLGSAAVHYSRANAIYASYIKQKPKDVSVPLIGGTSSETIIPVLSYAEPYKYLNEKKMKRVTNVIRTGELEIEKQAKRPEFLNSAYATVRLVQSVMAGLCGQPCIRECAFVKNVSIPGLSYLTLPVLLGLNGVKRTYDIPELTQYESKLLEKAVKSISNDTDYAIKWIVEQLPEMKSSNCGMV</sequence>
<evidence type="ECO:0000259" key="7">
    <source>
        <dbReference type="Pfam" id="PF00056"/>
    </source>
</evidence>
<protein>
    <recommendedName>
        <fullName evidence="2">Malate dehydrogenase, mitochondrial</fullName>
        <ecNumber evidence="1">1.1.1.37</ecNumber>
    </recommendedName>
</protein>
<dbReference type="InterPro" id="IPR001236">
    <property type="entry name" value="Lactate/malate_DH_N"/>
</dbReference>
<dbReference type="EMBL" id="GEDC01017284">
    <property type="protein sequence ID" value="JAS20014.1"/>
    <property type="molecule type" value="Transcribed_RNA"/>
</dbReference>
<dbReference type="GO" id="GO:0030060">
    <property type="term" value="F:L-malate dehydrogenase (NAD+) activity"/>
    <property type="evidence" value="ECO:0007669"/>
    <property type="project" value="UniProtKB-EC"/>
</dbReference>
<evidence type="ECO:0000256" key="4">
    <source>
        <dbReference type="ARBA" id="ARBA00023002"/>
    </source>
</evidence>
<dbReference type="PANTHER" id="PTHR11540">
    <property type="entry name" value="MALATE AND LACTATE DEHYDROGENASE"/>
    <property type="match status" value="1"/>
</dbReference>
<feature type="domain" description="Lactate/malate dehydrogenase N-terminal" evidence="7">
    <location>
        <begin position="16"/>
        <end position="157"/>
    </location>
</feature>
<evidence type="ECO:0000256" key="3">
    <source>
        <dbReference type="ARBA" id="ARBA00022532"/>
    </source>
</evidence>
<dbReference type="Pfam" id="PF00056">
    <property type="entry name" value="Ldh_1_N"/>
    <property type="match status" value="1"/>
</dbReference>
<accession>A0A1B6D2V3</accession>
<reference evidence="9" key="1">
    <citation type="submission" date="2015-12" db="EMBL/GenBank/DDBJ databases">
        <title>De novo transcriptome assembly of four potential Pierce s Disease insect vectors from Arizona vineyards.</title>
        <authorList>
            <person name="Tassone E.E."/>
        </authorList>
    </citation>
    <scope>NUCLEOTIDE SEQUENCE</scope>
</reference>
<evidence type="ECO:0000256" key="1">
    <source>
        <dbReference type="ARBA" id="ARBA00012995"/>
    </source>
</evidence>
<dbReference type="Gene3D" id="3.40.50.720">
    <property type="entry name" value="NAD(P)-binding Rossmann-like Domain"/>
    <property type="match status" value="1"/>
</dbReference>
<dbReference type="GO" id="GO:0005739">
    <property type="term" value="C:mitochondrion"/>
    <property type="evidence" value="ECO:0007669"/>
    <property type="project" value="TreeGrafter"/>
</dbReference>